<dbReference type="PROSITE" id="PS50081">
    <property type="entry name" value="ZF_DAG_PE_2"/>
    <property type="match status" value="1"/>
</dbReference>
<dbReference type="AlphaFoldDB" id="A0A2A6BWT1"/>
<dbReference type="InterPro" id="IPR046349">
    <property type="entry name" value="C1-like_sf"/>
</dbReference>
<dbReference type="SMART" id="SM00109">
    <property type="entry name" value="C1"/>
    <property type="match status" value="1"/>
</dbReference>
<dbReference type="InterPro" id="IPR033614">
    <property type="entry name" value="RASSF1-6"/>
</dbReference>
<organism evidence="2 3">
    <name type="scientific">Pristionchus pacificus</name>
    <name type="common">Parasitic nematode worm</name>
    <dbReference type="NCBI Taxonomy" id="54126"/>
    <lineage>
        <taxon>Eukaryota</taxon>
        <taxon>Metazoa</taxon>
        <taxon>Ecdysozoa</taxon>
        <taxon>Nematoda</taxon>
        <taxon>Chromadorea</taxon>
        <taxon>Rhabditida</taxon>
        <taxon>Rhabditina</taxon>
        <taxon>Diplogasteromorpha</taxon>
        <taxon>Diplogasteroidea</taxon>
        <taxon>Neodiplogasteridae</taxon>
        <taxon>Pristionchus</taxon>
    </lineage>
</organism>
<dbReference type="GO" id="GO:0007165">
    <property type="term" value="P:signal transduction"/>
    <property type="evidence" value="ECO:0000318"/>
    <property type="project" value="GO_Central"/>
</dbReference>
<dbReference type="GO" id="GO:0040028">
    <property type="term" value="P:regulation of vulval development"/>
    <property type="evidence" value="ECO:0007669"/>
    <property type="project" value="EnsemblMetazoa"/>
</dbReference>
<dbReference type="PANTHER" id="PTHR22738">
    <property type="entry name" value="RASSF"/>
    <property type="match status" value="1"/>
</dbReference>
<dbReference type="Proteomes" id="UP000005239">
    <property type="component" value="Unassembled WGS sequence"/>
</dbReference>
<feature type="region of interest" description="Disordered" evidence="1">
    <location>
        <begin position="27"/>
        <end position="62"/>
    </location>
</feature>
<dbReference type="Pfam" id="PF16517">
    <property type="entry name" value="Nore1-SARAH"/>
    <property type="match status" value="1"/>
</dbReference>
<accession>A0A8R1YB52</accession>
<feature type="region of interest" description="Disordered" evidence="1">
    <location>
        <begin position="583"/>
        <end position="607"/>
    </location>
</feature>
<protein>
    <submittedName>
        <fullName evidence="2">Rsf-1</fullName>
    </submittedName>
</protein>
<dbReference type="Gene3D" id="1.20.5.110">
    <property type="match status" value="1"/>
</dbReference>
<dbReference type="InterPro" id="IPR020454">
    <property type="entry name" value="DAG/PE-bd"/>
</dbReference>
<dbReference type="PRINTS" id="PR00008">
    <property type="entry name" value="DAGPEDOMAIN"/>
</dbReference>
<reference evidence="2" key="2">
    <citation type="submission" date="2022-06" db="UniProtKB">
        <authorList>
            <consortium name="EnsemblMetazoa"/>
        </authorList>
    </citation>
    <scope>IDENTIFICATION</scope>
    <source>
        <strain evidence="2">PS312</strain>
    </source>
</reference>
<evidence type="ECO:0000313" key="3">
    <source>
        <dbReference type="Proteomes" id="UP000005239"/>
    </source>
</evidence>
<evidence type="ECO:0000256" key="1">
    <source>
        <dbReference type="SAM" id="MobiDB-lite"/>
    </source>
</evidence>
<dbReference type="GO" id="GO:1902884">
    <property type="term" value="P:positive regulation of response to oxidative stress"/>
    <property type="evidence" value="ECO:0007669"/>
    <property type="project" value="EnsemblMetazoa"/>
</dbReference>
<dbReference type="CDD" id="cd21885">
    <property type="entry name" value="SARAH_RASSF1-like"/>
    <property type="match status" value="1"/>
</dbReference>
<feature type="compositionally biased region" description="Polar residues" evidence="1">
    <location>
        <begin position="332"/>
        <end position="349"/>
    </location>
</feature>
<dbReference type="InterPro" id="IPR011524">
    <property type="entry name" value="SARAH_dom"/>
</dbReference>
<dbReference type="Gene3D" id="3.30.60.20">
    <property type="match status" value="1"/>
</dbReference>
<evidence type="ECO:0000313" key="2">
    <source>
        <dbReference type="EnsemblMetazoa" id="PPA01504.1"/>
    </source>
</evidence>
<dbReference type="GO" id="GO:0031267">
    <property type="term" value="F:small GTPase binding"/>
    <property type="evidence" value="ECO:0007669"/>
    <property type="project" value="EnsemblMetazoa"/>
</dbReference>
<dbReference type="GO" id="GO:0042327">
    <property type="term" value="P:positive regulation of phosphorylation"/>
    <property type="evidence" value="ECO:0007669"/>
    <property type="project" value="EnsemblMetazoa"/>
</dbReference>
<dbReference type="PROSITE" id="PS50951">
    <property type="entry name" value="SARAH"/>
    <property type="match status" value="1"/>
</dbReference>
<feature type="region of interest" description="Disordered" evidence="1">
    <location>
        <begin position="122"/>
        <end position="156"/>
    </location>
</feature>
<dbReference type="GO" id="GO:0030261">
    <property type="term" value="P:chromosome condensation"/>
    <property type="evidence" value="ECO:0007669"/>
    <property type="project" value="EnsemblMetazoa"/>
</dbReference>
<dbReference type="EnsemblMetazoa" id="PPA01504.1">
    <property type="protein sequence ID" value="PPA01504.1"/>
    <property type="gene ID" value="WBGene00091058"/>
</dbReference>
<accession>A0A2A6BWT1</accession>
<reference evidence="3" key="1">
    <citation type="journal article" date="2008" name="Nat. Genet.">
        <title>The Pristionchus pacificus genome provides a unique perspective on nematode lifestyle and parasitism.</title>
        <authorList>
            <person name="Dieterich C."/>
            <person name="Clifton S.W."/>
            <person name="Schuster L.N."/>
            <person name="Chinwalla A."/>
            <person name="Delehaunty K."/>
            <person name="Dinkelacker I."/>
            <person name="Fulton L."/>
            <person name="Fulton R."/>
            <person name="Godfrey J."/>
            <person name="Minx P."/>
            <person name="Mitreva M."/>
            <person name="Roeseler W."/>
            <person name="Tian H."/>
            <person name="Witte H."/>
            <person name="Yang S.P."/>
            <person name="Wilson R.K."/>
            <person name="Sommer R.J."/>
        </authorList>
    </citation>
    <scope>NUCLEOTIDE SEQUENCE [LARGE SCALE GENOMIC DNA]</scope>
    <source>
        <strain evidence="3">PS312</strain>
    </source>
</reference>
<dbReference type="PANTHER" id="PTHR22738:SF10">
    <property type="entry name" value="RAS ASSOCIATION DOMAIN-CONTAINING PROTEIN 1 HOMOLOG"/>
    <property type="match status" value="1"/>
</dbReference>
<dbReference type="Pfam" id="PF00130">
    <property type="entry name" value="C1_1"/>
    <property type="match status" value="1"/>
</dbReference>
<proteinExistence type="predicted"/>
<dbReference type="SUPFAM" id="SSF57889">
    <property type="entry name" value="Cysteine-rich domain"/>
    <property type="match status" value="1"/>
</dbReference>
<sequence length="688" mass="77022">VVLLVACTRLDGRPQRGPSTETIFWNGRGLPRESSVDRRRARQRDKMPSPSSIINPFSSPSPGILTRSATVTSPSVIQGDANRMAESYSYGGGSNNNSSWLSGLRAKITGMSEWLTQLGVGNKEDKEVKGKEHRGKEDEMMASSSTSSSSYGPGEGYDEDTGFSFQSIRLDDCSTIEINPLGWMDLDGPQCWNDTLDKQHFGPLKDLLTIGGNKRGTGHEFSAISLLHPTWCDKCGDFIWGFRQQASKCSKCNYTCHERCIGLVTLDCRSASASLTDEPDFYPHLEDGTLGTIPTSARVAMRTNHSTESAPCPELPPLSGSREGTDKENRKTSISNPLFHSKSASSTVPRSFAPSANERRANEPSAPPIEELEIREVYVKEDTPFEAAVGYKDVELDRRIAEYNKHVENGFEMAMSPAGDSFTGCLQIHMNFTRPINIVAGERPPTVYDVVNTAKSTVSLRTITSFFLPRNTVKTVALNSEMTTRQMIVVLLRKFTRVPDNICPLRSALSWTNPREKCFVLQENDAGEILWDAFEVPELQNFLRILGLEEQQYKAQIKEKYRVYDSYLIAELRAREQESYDGDFIPREFAPPPPPNRDYDSSSTSSSMVHDDRHIYATKLFGRGRANVREHSRNGRFDQIVDYGSPLSHFAMLSYRRVRYSATGSSLGHTFIFLDQLLCEMLPRVRDL</sequence>
<dbReference type="GO" id="GO:0007015">
    <property type="term" value="P:actin filament organization"/>
    <property type="evidence" value="ECO:0007669"/>
    <property type="project" value="EnsemblMetazoa"/>
</dbReference>
<feature type="compositionally biased region" description="Basic and acidic residues" evidence="1">
    <location>
        <begin position="122"/>
        <end position="139"/>
    </location>
</feature>
<gene>
    <name evidence="2" type="primary">WBGene00091058</name>
</gene>
<dbReference type="PROSITE" id="PS00479">
    <property type="entry name" value="ZF_DAG_PE_1"/>
    <property type="match status" value="1"/>
</dbReference>
<name>A0A2A6BWT1_PRIPA</name>
<dbReference type="GO" id="GO:0016331">
    <property type="term" value="P:morphogenesis of embryonic epithelium"/>
    <property type="evidence" value="ECO:0007669"/>
    <property type="project" value="EnsemblMetazoa"/>
</dbReference>
<feature type="region of interest" description="Disordered" evidence="1">
    <location>
        <begin position="301"/>
        <end position="368"/>
    </location>
</feature>
<keyword evidence="3" id="KW-1185">Reference proteome</keyword>
<feature type="compositionally biased region" description="Low complexity" evidence="1">
    <location>
        <begin position="48"/>
        <end position="62"/>
    </location>
</feature>
<dbReference type="Gene3D" id="3.10.20.90">
    <property type="entry name" value="Phosphatidylinositol 3-kinase Catalytic Subunit, Chain A, domain 1"/>
    <property type="match status" value="1"/>
</dbReference>
<dbReference type="OrthoDB" id="74314at2759"/>
<dbReference type="InterPro" id="IPR002219">
    <property type="entry name" value="PKC_DAG/PE"/>
</dbReference>